<reference evidence="1" key="1">
    <citation type="journal article" date="2015" name="Nature">
        <title>Complex archaea that bridge the gap between prokaryotes and eukaryotes.</title>
        <authorList>
            <person name="Spang A."/>
            <person name="Saw J.H."/>
            <person name="Jorgensen S.L."/>
            <person name="Zaremba-Niedzwiedzka K."/>
            <person name="Martijn J."/>
            <person name="Lind A.E."/>
            <person name="van Eijk R."/>
            <person name="Schleper C."/>
            <person name="Guy L."/>
            <person name="Ettema T.J."/>
        </authorList>
    </citation>
    <scope>NUCLEOTIDE SEQUENCE</scope>
</reference>
<name>A0A0F9A3K4_9ZZZZ</name>
<dbReference type="EMBL" id="LAZR01044647">
    <property type="protein sequence ID" value="KKL04144.1"/>
    <property type="molecule type" value="Genomic_DNA"/>
</dbReference>
<evidence type="ECO:0000313" key="1">
    <source>
        <dbReference type="EMBL" id="KKL04144.1"/>
    </source>
</evidence>
<protein>
    <submittedName>
        <fullName evidence="1">Uncharacterized protein</fullName>
    </submittedName>
</protein>
<accession>A0A0F9A3K4</accession>
<sequence>MGQSNFRWVIIFGDGTTVTIVSTPADIPNMVDFTMDIASIVRVELE</sequence>
<gene>
    <name evidence="1" type="ORF">LCGC14_2619030</name>
</gene>
<organism evidence="1">
    <name type="scientific">marine sediment metagenome</name>
    <dbReference type="NCBI Taxonomy" id="412755"/>
    <lineage>
        <taxon>unclassified sequences</taxon>
        <taxon>metagenomes</taxon>
        <taxon>ecological metagenomes</taxon>
    </lineage>
</organism>
<proteinExistence type="predicted"/>
<dbReference type="AlphaFoldDB" id="A0A0F9A3K4"/>
<comment type="caution">
    <text evidence="1">The sequence shown here is derived from an EMBL/GenBank/DDBJ whole genome shotgun (WGS) entry which is preliminary data.</text>
</comment>